<dbReference type="GO" id="GO:0004170">
    <property type="term" value="F:dUTP diphosphatase activity"/>
    <property type="evidence" value="ECO:0007669"/>
    <property type="project" value="UniProtKB-UniRule"/>
</dbReference>
<dbReference type="STRING" id="469378.Ccur_07380"/>
<evidence type="ECO:0000256" key="1">
    <source>
        <dbReference type="ARBA" id="ARBA00001946"/>
    </source>
</evidence>
<dbReference type="HOGENOM" id="CLU_068508_1_3_11"/>
<feature type="binding site" evidence="8">
    <location>
        <position position="80"/>
    </location>
    <ligand>
        <name>substrate</name>
    </ligand>
</feature>
<dbReference type="PANTHER" id="PTHR11241">
    <property type="entry name" value="DEOXYURIDINE 5'-TRIPHOSPHATE NUCLEOTIDOHYDROLASE"/>
    <property type="match status" value="1"/>
</dbReference>
<keyword evidence="5 8" id="KW-0460">Magnesium</keyword>
<dbReference type="RefSeq" id="WP_012803132.1">
    <property type="nucleotide sequence ID" value="NC_013170.1"/>
</dbReference>
<evidence type="ECO:0000256" key="7">
    <source>
        <dbReference type="ARBA" id="ARBA00047686"/>
    </source>
</evidence>
<name>C7MNF4_CRYCD</name>
<dbReference type="InterPro" id="IPR029054">
    <property type="entry name" value="dUTPase-like"/>
</dbReference>
<dbReference type="FunFam" id="2.70.40.10:FF:000008">
    <property type="entry name" value="Deoxyuridine 5'-triphosphate nucleotidohydrolase"/>
    <property type="match status" value="1"/>
</dbReference>
<evidence type="ECO:0000313" key="10">
    <source>
        <dbReference type="EMBL" id="ACU94444.1"/>
    </source>
</evidence>
<dbReference type="Gene3D" id="2.70.40.10">
    <property type="match status" value="1"/>
</dbReference>
<dbReference type="UniPathway" id="UPA00610">
    <property type="reaction ID" value="UER00666"/>
</dbReference>
<proteinExistence type="inferred from homology"/>
<keyword evidence="4 8" id="KW-0378">Hydrolase</keyword>
<reference evidence="10 11" key="1">
    <citation type="journal article" date="2009" name="Stand. Genomic Sci.">
        <title>Complete genome sequence of Cryptobacterium curtum type strain (12-3).</title>
        <authorList>
            <person name="Mavrommatis K."/>
            <person name="Pukall R."/>
            <person name="Rohde C."/>
            <person name="Chen F."/>
            <person name="Sims D."/>
            <person name="Brettin T."/>
            <person name="Kuske C."/>
            <person name="Detter J.C."/>
            <person name="Han C."/>
            <person name="Lapidus A."/>
            <person name="Copeland A."/>
            <person name="Glavina Del Rio T."/>
            <person name="Nolan M."/>
            <person name="Lucas S."/>
            <person name="Tice H."/>
            <person name="Cheng J.F."/>
            <person name="Bruce D."/>
            <person name="Goodwin L."/>
            <person name="Pitluck S."/>
            <person name="Ovchinnikova G."/>
            <person name="Pati A."/>
            <person name="Ivanova N."/>
            <person name="Chen A."/>
            <person name="Palaniappan K."/>
            <person name="Chain P."/>
            <person name="D'haeseleer P."/>
            <person name="Goker M."/>
            <person name="Bristow J."/>
            <person name="Eisen J.A."/>
            <person name="Markowitz V."/>
            <person name="Hugenholtz P."/>
            <person name="Rohde M."/>
            <person name="Klenk H.P."/>
            <person name="Kyrpides N.C."/>
        </authorList>
    </citation>
    <scope>NUCLEOTIDE SEQUENCE [LARGE SCALE GENOMIC DNA]</scope>
    <source>
        <strain evidence="11">ATCC 700683 / DSM 15641 / 12-3</strain>
    </source>
</reference>
<keyword evidence="6 8" id="KW-0546">Nucleotide metabolism</keyword>
<dbReference type="Proteomes" id="UP000000954">
    <property type="component" value="Chromosome"/>
</dbReference>
<evidence type="ECO:0000259" key="9">
    <source>
        <dbReference type="Pfam" id="PF00692"/>
    </source>
</evidence>
<keyword evidence="11" id="KW-1185">Reference proteome</keyword>
<keyword evidence="3 8" id="KW-0479">Metal-binding</keyword>
<dbReference type="InterPro" id="IPR033704">
    <property type="entry name" value="dUTPase_trimeric"/>
</dbReference>
<comment type="pathway">
    <text evidence="8">Pyrimidine metabolism; dUMP biosynthesis; dUMP from dCTP (dUTP route): step 2/2.</text>
</comment>
<evidence type="ECO:0000256" key="4">
    <source>
        <dbReference type="ARBA" id="ARBA00022801"/>
    </source>
</evidence>
<feature type="domain" description="dUTPase-like" evidence="9">
    <location>
        <begin position="16"/>
        <end position="147"/>
    </location>
</feature>
<feature type="binding site" evidence="8">
    <location>
        <begin position="84"/>
        <end position="86"/>
    </location>
    <ligand>
        <name>substrate</name>
    </ligand>
</feature>
<dbReference type="InterPro" id="IPR008181">
    <property type="entry name" value="dUTPase"/>
</dbReference>
<dbReference type="OrthoDB" id="9809956at2"/>
<evidence type="ECO:0000256" key="6">
    <source>
        <dbReference type="ARBA" id="ARBA00023080"/>
    </source>
</evidence>
<evidence type="ECO:0000313" key="11">
    <source>
        <dbReference type="Proteomes" id="UP000000954"/>
    </source>
</evidence>
<dbReference type="AlphaFoldDB" id="C7MNF4"/>
<dbReference type="EMBL" id="CP001682">
    <property type="protein sequence ID" value="ACU94444.1"/>
    <property type="molecule type" value="Genomic_DNA"/>
</dbReference>
<comment type="cofactor">
    <cofactor evidence="1 8">
        <name>Mg(2+)</name>
        <dbReference type="ChEBI" id="CHEBI:18420"/>
    </cofactor>
</comment>
<gene>
    <name evidence="8" type="primary">dut</name>
    <name evidence="10" type="ordered locus">Ccur_07380</name>
</gene>
<dbReference type="EC" id="3.6.1.23" evidence="8"/>
<dbReference type="eggNOG" id="COG0756">
    <property type="taxonomic scope" value="Bacteria"/>
</dbReference>
<organism evidence="10 11">
    <name type="scientific">Cryptobacterium curtum (strain ATCC 700683 / DSM 15641 / CCUG 43107 / 12-3)</name>
    <dbReference type="NCBI Taxonomy" id="469378"/>
    <lineage>
        <taxon>Bacteria</taxon>
        <taxon>Bacillati</taxon>
        <taxon>Actinomycetota</taxon>
        <taxon>Coriobacteriia</taxon>
        <taxon>Eggerthellales</taxon>
        <taxon>Eggerthellaceae</taxon>
        <taxon>Cryptobacterium</taxon>
    </lineage>
</organism>
<comment type="similarity">
    <text evidence="2 8">Belongs to the dUTPase family.</text>
</comment>
<dbReference type="CDD" id="cd07557">
    <property type="entry name" value="trimeric_dUTPase"/>
    <property type="match status" value="1"/>
</dbReference>
<dbReference type="HAMAP" id="MF_00116">
    <property type="entry name" value="dUTPase_bact"/>
    <property type="match status" value="1"/>
</dbReference>
<evidence type="ECO:0000256" key="3">
    <source>
        <dbReference type="ARBA" id="ARBA00022723"/>
    </source>
</evidence>
<dbReference type="InterPro" id="IPR036157">
    <property type="entry name" value="dUTPase-like_sf"/>
</dbReference>
<comment type="caution">
    <text evidence="8">Lacks conserved residue(s) required for the propagation of feature annotation.</text>
</comment>
<evidence type="ECO:0000256" key="5">
    <source>
        <dbReference type="ARBA" id="ARBA00022842"/>
    </source>
</evidence>
<feature type="binding site" evidence="8">
    <location>
        <begin position="67"/>
        <end position="69"/>
    </location>
    <ligand>
        <name>substrate</name>
    </ligand>
</feature>
<sequence>MDTTQIPLPIKKLTAEAVIPHAAYAGDAGIDLRASAPLTLQPFERALIPTGLAVAIPHGYAGFVLPRSGSAIKHGLSLVNTPGLIDSGYRGELKCIAINLDPHTPINIQVGDRIAQLVIMKVESPTIIETDELDETERGTGGFGSSGLN</sequence>
<dbReference type="NCBIfam" id="NF001862">
    <property type="entry name" value="PRK00601.1"/>
    <property type="match status" value="1"/>
</dbReference>
<dbReference type="GO" id="GO:0046081">
    <property type="term" value="P:dUTP catabolic process"/>
    <property type="evidence" value="ECO:0007669"/>
    <property type="project" value="InterPro"/>
</dbReference>
<dbReference type="Pfam" id="PF00692">
    <property type="entry name" value="dUTPase"/>
    <property type="match status" value="1"/>
</dbReference>
<accession>C7MNF4</accession>
<comment type="function">
    <text evidence="8">This enzyme is involved in nucleotide metabolism: it produces dUMP, the immediate precursor of thymidine nucleotides and it decreases the intracellular concentration of dUTP so that uracil cannot be incorporated into DNA.</text>
</comment>
<dbReference type="NCBIfam" id="TIGR00576">
    <property type="entry name" value="dut"/>
    <property type="match status" value="1"/>
</dbReference>
<dbReference type="SUPFAM" id="SSF51283">
    <property type="entry name" value="dUTPase-like"/>
    <property type="match status" value="1"/>
</dbReference>
<evidence type="ECO:0000256" key="8">
    <source>
        <dbReference type="HAMAP-Rule" id="MF_00116"/>
    </source>
</evidence>
<dbReference type="GO" id="GO:0000287">
    <property type="term" value="F:magnesium ion binding"/>
    <property type="evidence" value="ECO:0007669"/>
    <property type="project" value="UniProtKB-UniRule"/>
</dbReference>
<protein>
    <recommendedName>
        <fullName evidence="8">Deoxyuridine 5'-triphosphate nucleotidohydrolase</fullName>
        <shortName evidence="8">dUTPase</shortName>
        <ecNumber evidence="8">3.6.1.23</ecNumber>
    </recommendedName>
    <alternativeName>
        <fullName evidence="8">dUTP pyrophosphatase</fullName>
    </alternativeName>
</protein>
<dbReference type="PANTHER" id="PTHR11241:SF0">
    <property type="entry name" value="DEOXYURIDINE 5'-TRIPHOSPHATE NUCLEOTIDOHYDROLASE"/>
    <property type="match status" value="1"/>
</dbReference>
<dbReference type="KEGG" id="ccu:Ccur_07380"/>
<comment type="catalytic activity">
    <reaction evidence="7 8">
        <text>dUTP + H2O = dUMP + diphosphate + H(+)</text>
        <dbReference type="Rhea" id="RHEA:10248"/>
        <dbReference type="ChEBI" id="CHEBI:15377"/>
        <dbReference type="ChEBI" id="CHEBI:15378"/>
        <dbReference type="ChEBI" id="CHEBI:33019"/>
        <dbReference type="ChEBI" id="CHEBI:61555"/>
        <dbReference type="ChEBI" id="CHEBI:246422"/>
        <dbReference type="EC" id="3.6.1.23"/>
    </reaction>
</comment>
<dbReference type="GO" id="GO:0006226">
    <property type="term" value="P:dUMP biosynthetic process"/>
    <property type="evidence" value="ECO:0007669"/>
    <property type="project" value="UniProtKB-UniRule"/>
</dbReference>
<evidence type="ECO:0000256" key="2">
    <source>
        <dbReference type="ARBA" id="ARBA00006581"/>
    </source>
</evidence>